<proteinExistence type="predicted"/>
<feature type="region of interest" description="Disordered" evidence="1">
    <location>
        <begin position="42"/>
        <end position="93"/>
    </location>
</feature>
<evidence type="ECO:0000313" key="3">
    <source>
        <dbReference type="Proteomes" id="UP000018936"/>
    </source>
</evidence>
<sequence length="93" mass="10507">MNWPQPEKWAFPDLVTTSSIGSPSECCGFTLWLLIGKNKTCSPAWKEGRKNKGGMEGGGREKGRKEKRERVEGRKKGKGGREEKKSGRKEKRK</sequence>
<dbReference type="AlphaFoldDB" id="V8NM35"/>
<reference evidence="2 3" key="1">
    <citation type="journal article" date="2013" name="Proc. Natl. Acad. Sci. U.S.A.">
        <title>The king cobra genome reveals dynamic gene evolution and adaptation in the snake venom system.</title>
        <authorList>
            <person name="Vonk F.J."/>
            <person name="Casewell N.R."/>
            <person name="Henkel C.V."/>
            <person name="Heimberg A.M."/>
            <person name="Jansen H.J."/>
            <person name="McCleary R.J."/>
            <person name="Kerkkamp H.M."/>
            <person name="Vos R.A."/>
            <person name="Guerreiro I."/>
            <person name="Calvete J.J."/>
            <person name="Wuster W."/>
            <person name="Woods A.E."/>
            <person name="Logan J.M."/>
            <person name="Harrison R.A."/>
            <person name="Castoe T.A."/>
            <person name="de Koning A.P."/>
            <person name="Pollock D.D."/>
            <person name="Yandell M."/>
            <person name="Calderon D."/>
            <person name="Renjifo C."/>
            <person name="Currier R.B."/>
            <person name="Salgado D."/>
            <person name="Pla D."/>
            <person name="Sanz L."/>
            <person name="Hyder A.S."/>
            <person name="Ribeiro J.M."/>
            <person name="Arntzen J.W."/>
            <person name="van den Thillart G.E."/>
            <person name="Boetzer M."/>
            <person name="Pirovano W."/>
            <person name="Dirks R.P."/>
            <person name="Spaink H.P."/>
            <person name="Duboule D."/>
            <person name="McGlinn E."/>
            <person name="Kini R.M."/>
            <person name="Richardson M.K."/>
        </authorList>
    </citation>
    <scope>NUCLEOTIDE SEQUENCE</scope>
    <source>
        <tissue evidence="2">Blood</tissue>
    </source>
</reference>
<organism evidence="2 3">
    <name type="scientific">Ophiophagus hannah</name>
    <name type="common">King cobra</name>
    <name type="synonym">Naja hannah</name>
    <dbReference type="NCBI Taxonomy" id="8665"/>
    <lineage>
        <taxon>Eukaryota</taxon>
        <taxon>Metazoa</taxon>
        <taxon>Chordata</taxon>
        <taxon>Craniata</taxon>
        <taxon>Vertebrata</taxon>
        <taxon>Euteleostomi</taxon>
        <taxon>Lepidosauria</taxon>
        <taxon>Squamata</taxon>
        <taxon>Bifurcata</taxon>
        <taxon>Unidentata</taxon>
        <taxon>Episquamata</taxon>
        <taxon>Toxicofera</taxon>
        <taxon>Serpentes</taxon>
        <taxon>Colubroidea</taxon>
        <taxon>Elapidae</taxon>
        <taxon>Elapinae</taxon>
        <taxon>Ophiophagus</taxon>
    </lineage>
</organism>
<evidence type="ECO:0000313" key="2">
    <source>
        <dbReference type="EMBL" id="ETE63354.1"/>
    </source>
</evidence>
<dbReference type="Proteomes" id="UP000018936">
    <property type="component" value="Unassembled WGS sequence"/>
</dbReference>
<dbReference type="EMBL" id="AZIM01002787">
    <property type="protein sequence ID" value="ETE63354.1"/>
    <property type="molecule type" value="Genomic_DNA"/>
</dbReference>
<accession>V8NM35</accession>
<feature type="non-terminal residue" evidence="2">
    <location>
        <position position="1"/>
    </location>
</feature>
<evidence type="ECO:0000256" key="1">
    <source>
        <dbReference type="SAM" id="MobiDB-lite"/>
    </source>
</evidence>
<feature type="compositionally biased region" description="Basic and acidic residues" evidence="1">
    <location>
        <begin position="58"/>
        <end position="85"/>
    </location>
</feature>
<name>V8NM35_OPHHA</name>
<protein>
    <submittedName>
        <fullName evidence="2">THO complex subunit 2</fullName>
    </submittedName>
</protein>
<comment type="caution">
    <text evidence="2">The sequence shown here is derived from an EMBL/GenBank/DDBJ whole genome shotgun (WGS) entry which is preliminary data.</text>
</comment>
<gene>
    <name evidence="2" type="primary">Thoc2</name>
    <name evidence="2" type="ORF">L345_10885</name>
</gene>
<keyword evidence="3" id="KW-1185">Reference proteome</keyword>